<dbReference type="Pfam" id="PF11209">
    <property type="entry name" value="LmeA"/>
    <property type="match status" value="1"/>
</dbReference>
<sequence length="249" mass="26335">MGRRGRIGWTVGLVLLAVLVVGAVVADRIARTRAAEAVAAEVQREAGLPSAPEVVFPGGSFLWQAARGSFDFITVTAAEAEREGITGRDVSVRLEDVQVERDVLLGRGGAISAAGGSARALVPYSSLEERVERDWRKVAISQAGSEVEVTGEFTVLGREQSLSVVLAVELDGSTLVLTPTAASVPGRELDLDALRRVADRFGIESPLDGVPVELRGLPPEVRPRTVTVTQQGLRVGADLQAMQVAVPPR</sequence>
<name>A0A2S6ICZ0_9ACTN</name>
<reference evidence="1 2" key="1">
    <citation type="submission" date="2018-02" db="EMBL/GenBank/DDBJ databases">
        <title>Genomic Encyclopedia of Archaeal and Bacterial Type Strains, Phase II (KMG-II): from individual species to whole genera.</title>
        <authorList>
            <person name="Goeker M."/>
        </authorList>
    </citation>
    <scope>NUCLEOTIDE SEQUENCE [LARGE SCALE GENOMIC DNA]</scope>
    <source>
        <strain evidence="1 2">DSM 22857</strain>
    </source>
</reference>
<organism evidence="1 2">
    <name type="scientific">Kineococcus xinjiangensis</name>
    <dbReference type="NCBI Taxonomy" id="512762"/>
    <lineage>
        <taxon>Bacteria</taxon>
        <taxon>Bacillati</taxon>
        <taxon>Actinomycetota</taxon>
        <taxon>Actinomycetes</taxon>
        <taxon>Kineosporiales</taxon>
        <taxon>Kineosporiaceae</taxon>
        <taxon>Kineococcus</taxon>
    </lineage>
</organism>
<protein>
    <recommendedName>
        <fullName evidence="3">DUF2993 family protein</fullName>
    </recommendedName>
</protein>
<comment type="caution">
    <text evidence="1">The sequence shown here is derived from an EMBL/GenBank/DDBJ whole genome shotgun (WGS) entry which is preliminary data.</text>
</comment>
<evidence type="ECO:0000313" key="1">
    <source>
        <dbReference type="EMBL" id="PPK92085.1"/>
    </source>
</evidence>
<dbReference type="Proteomes" id="UP000239485">
    <property type="component" value="Unassembled WGS sequence"/>
</dbReference>
<accession>A0A2S6ICZ0</accession>
<evidence type="ECO:0000313" key="2">
    <source>
        <dbReference type="Proteomes" id="UP000239485"/>
    </source>
</evidence>
<dbReference type="EMBL" id="PTJD01000017">
    <property type="protein sequence ID" value="PPK92085.1"/>
    <property type="molecule type" value="Genomic_DNA"/>
</dbReference>
<gene>
    <name evidence="1" type="ORF">CLV92_11749</name>
</gene>
<dbReference type="InterPro" id="IPR021373">
    <property type="entry name" value="DUF2993"/>
</dbReference>
<keyword evidence="2" id="KW-1185">Reference proteome</keyword>
<evidence type="ECO:0008006" key="3">
    <source>
        <dbReference type="Google" id="ProtNLM"/>
    </source>
</evidence>
<dbReference type="AlphaFoldDB" id="A0A2S6ICZ0"/>
<proteinExistence type="predicted"/>